<accession>A0AAX6MEE0</accession>
<evidence type="ECO:0000256" key="1">
    <source>
        <dbReference type="ARBA" id="ARBA00004141"/>
    </source>
</evidence>
<evidence type="ECO:0000256" key="5">
    <source>
        <dbReference type="SAM" id="Phobius"/>
    </source>
</evidence>
<gene>
    <name evidence="6" type="ORF">Daesc_007518</name>
</gene>
<feature type="transmembrane region" description="Helical" evidence="5">
    <location>
        <begin position="118"/>
        <end position="145"/>
    </location>
</feature>
<dbReference type="EMBL" id="JBANMG010000007">
    <property type="protein sequence ID" value="KAK6950989.1"/>
    <property type="molecule type" value="Genomic_DNA"/>
</dbReference>
<reference evidence="6 7" key="1">
    <citation type="journal article" date="2024" name="Front Chem Biol">
        <title>Unveiling the potential of Daldinia eschscholtzii MFLUCC 19-0629 through bioactivity and bioinformatics studies for enhanced sustainable agriculture production.</title>
        <authorList>
            <person name="Brooks S."/>
            <person name="Weaver J.A."/>
            <person name="Klomchit A."/>
            <person name="Alharthi S.A."/>
            <person name="Onlamun T."/>
            <person name="Nurani R."/>
            <person name="Vong T.K."/>
            <person name="Alberti F."/>
            <person name="Greco C."/>
        </authorList>
    </citation>
    <scope>NUCLEOTIDE SEQUENCE [LARGE SCALE GENOMIC DNA]</scope>
    <source>
        <strain evidence="6">MFLUCC 19-0629</strain>
    </source>
</reference>
<feature type="transmembrane region" description="Helical" evidence="5">
    <location>
        <begin position="85"/>
        <end position="106"/>
    </location>
</feature>
<evidence type="ECO:0000256" key="3">
    <source>
        <dbReference type="ARBA" id="ARBA00022989"/>
    </source>
</evidence>
<comment type="caution">
    <text evidence="6">The sequence shown here is derived from an EMBL/GenBank/DDBJ whole genome shotgun (WGS) entry which is preliminary data.</text>
</comment>
<dbReference type="GO" id="GO:0016020">
    <property type="term" value="C:membrane"/>
    <property type="evidence" value="ECO:0007669"/>
    <property type="project" value="UniProtKB-SubCell"/>
</dbReference>
<evidence type="ECO:0000313" key="6">
    <source>
        <dbReference type="EMBL" id="KAK6950989.1"/>
    </source>
</evidence>
<dbReference type="AlphaFoldDB" id="A0AAX6MEE0"/>
<keyword evidence="7" id="KW-1185">Reference proteome</keyword>
<keyword evidence="3 5" id="KW-1133">Transmembrane helix</keyword>
<feature type="transmembrane region" description="Helical" evidence="5">
    <location>
        <begin position="5"/>
        <end position="26"/>
    </location>
</feature>
<proteinExistence type="predicted"/>
<keyword evidence="4 5" id="KW-0472">Membrane</keyword>
<keyword evidence="2 5" id="KW-0812">Transmembrane</keyword>
<evidence type="ECO:0000313" key="7">
    <source>
        <dbReference type="Proteomes" id="UP001369815"/>
    </source>
</evidence>
<dbReference type="Proteomes" id="UP001369815">
    <property type="component" value="Unassembled WGS sequence"/>
</dbReference>
<sequence length="225" mass="25138">MTRPIVYGVALGVFVCTTIMTIVSILTPHWVTYSVTADTGSTFRKYIGLHQSCSSVDDPSCRPFPNDDDCRDDQFFCSMWRSSGFLISFATIVELATLITFLVVMAGGKYKRETGWKLIGFLLLADAAVEFASMGIVVGFFFLVVKHITAWMRKYYQGNSNIMNQAYLFDTDSQFIIPGWSLDWSWILCTISGSVSVLIATSLAASAWLLPPEDDYEYLEDPTDA</sequence>
<organism evidence="6 7">
    <name type="scientific">Daldinia eschscholtzii</name>
    <dbReference type="NCBI Taxonomy" id="292717"/>
    <lineage>
        <taxon>Eukaryota</taxon>
        <taxon>Fungi</taxon>
        <taxon>Dikarya</taxon>
        <taxon>Ascomycota</taxon>
        <taxon>Pezizomycotina</taxon>
        <taxon>Sordariomycetes</taxon>
        <taxon>Xylariomycetidae</taxon>
        <taxon>Xylariales</taxon>
        <taxon>Hypoxylaceae</taxon>
        <taxon>Daldinia</taxon>
    </lineage>
</organism>
<dbReference type="Pfam" id="PF10242">
    <property type="entry name" value="L_HMGIC_fpl"/>
    <property type="match status" value="1"/>
</dbReference>
<dbReference type="InterPro" id="IPR019372">
    <property type="entry name" value="LHFPL"/>
</dbReference>
<evidence type="ECO:0000256" key="4">
    <source>
        <dbReference type="ARBA" id="ARBA00023136"/>
    </source>
</evidence>
<comment type="subcellular location">
    <subcellularLocation>
        <location evidence="1">Membrane</location>
        <topology evidence="1">Multi-pass membrane protein</topology>
    </subcellularLocation>
</comment>
<evidence type="ECO:0000256" key="2">
    <source>
        <dbReference type="ARBA" id="ARBA00022692"/>
    </source>
</evidence>
<feature type="transmembrane region" description="Helical" evidence="5">
    <location>
        <begin position="184"/>
        <end position="210"/>
    </location>
</feature>
<protein>
    <submittedName>
        <fullName evidence="6">Uncharacterized protein</fullName>
    </submittedName>
</protein>
<name>A0AAX6MEE0_9PEZI</name>